<name>A0A8J5S204_ZIZPA</name>
<evidence type="ECO:0008006" key="4">
    <source>
        <dbReference type="Google" id="ProtNLM"/>
    </source>
</evidence>
<gene>
    <name evidence="2" type="ORF">GUJ93_ZPchr0004g38600</name>
</gene>
<keyword evidence="1" id="KW-0732">Signal</keyword>
<keyword evidence="3" id="KW-1185">Reference proteome</keyword>
<reference evidence="2" key="2">
    <citation type="submission" date="2021-02" db="EMBL/GenBank/DDBJ databases">
        <authorList>
            <person name="Kimball J.A."/>
            <person name="Haas M.W."/>
            <person name="Macchietto M."/>
            <person name="Kono T."/>
            <person name="Duquette J."/>
            <person name="Shao M."/>
        </authorList>
    </citation>
    <scope>NUCLEOTIDE SEQUENCE</scope>
    <source>
        <tissue evidence="2">Fresh leaf tissue</tissue>
    </source>
</reference>
<sequence>MKNPTAAVAVLALAVAVAFAASAAAAPLTPRGQQVHLFEVTVHVPDSRVIDPDEYNYLLLATVLGRLHACFTYLH</sequence>
<evidence type="ECO:0000313" key="2">
    <source>
        <dbReference type="EMBL" id="KAG8066056.1"/>
    </source>
</evidence>
<feature type="signal peptide" evidence="1">
    <location>
        <begin position="1"/>
        <end position="25"/>
    </location>
</feature>
<dbReference type="OrthoDB" id="653018at2759"/>
<comment type="caution">
    <text evidence="2">The sequence shown here is derived from an EMBL/GenBank/DDBJ whole genome shotgun (WGS) entry which is preliminary data.</text>
</comment>
<dbReference type="AlphaFoldDB" id="A0A8J5S204"/>
<reference evidence="2" key="1">
    <citation type="journal article" date="2021" name="bioRxiv">
        <title>Whole Genome Assembly and Annotation of Northern Wild Rice, Zizania palustris L., Supports a Whole Genome Duplication in the Zizania Genus.</title>
        <authorList>
            <person name="Haas M."/>
            <person name="Kono T."/>
            <person name="Macchietto M."/>
            <person name="Millas R."/>
            <person name="McGilp L."/>
            <person name="Shao M."/>
            <person name="Duquette J."/>
            <person name="Hirsch C.N."/>
            <person name="Kimball J."/>
        </authorList>
    </citation>
    <scope>NUCLEOTIDE SEQUENCE</scope>
    <source>
        <tissue evidence="2">Fresh leaf tissue</tissue>
    </source>
</reference>
<organism evidence="2 3">
    <name type="scientific">Zizania palustris</name>
    <name type="common">Northern wild rice</name>
    <dbReference type="NCBI Taxonomy" id="103762"/>
    <lineage>
        <taxon>Eukaryota</taxon>
        <taxon>Viridiplantae</taxon>
        <taxon>Streptophyta</taxon>
        <taxon>Embryophyta</taxon>
        <taxon>Tracheophyta</taxon>
        <taxon>Spermatophyta</taxon>
        <taxon>Magnoliopsida</taxon>
        <taxon>Liliopsida</taxon>
        <taxon>Poales</taxon>
        <taxon>Poaceae</taxon>
        <taxon>BOP clade</taxon>
        <taxon>Oryzoideae</taxon>
        <taxon>Oryzeae</taxon>
        <taxon>Zizaniinae</taxon>
        <taxon>Zizania</taxon>
    </lineage>
</organism>
<dbReference type="EMBL" id="JAAALK010000285">
    <property type="protein sequence ID" value="KAG8066056.1"/>
    <property type="molecule type" value="Genomic_DNA"/>
</dbReference>
<evidence type="ECO:0000256" key="1">
    <source>
        <dbReference type="SAM" id="SignalP"/>
    </source>
</evidence>
<feature type="chain" id="PRO_5035312085" description="rRNA N-glycosidase" evidence="1">
    <location>
        <begin position="26"/>
        <end position="75"/>
    </location>
</feature>
<proteinExistence type="predicted"/>
<protein>
    <recommendedName>
        <fullName evidence="4">rRNA N-glycosidase</fullName>
    </recommendedName>
</protein>
<accession>A0A8J5S204</accession>
<evidence type="ECO:0000313" key="3">
    <source>
        <dbReference type="Proteomes" id="UP000729402"/>
    </source>
</evidence>
<dbReference type="Proteomes" id="UP000729402">
    <property type="component" value="Unassembled WGS sequence"/>
</dbReference>